<keyword evidence="3 5" id="KW-0238">DNA-binding</keyword>
<dbReference type="Gene3D" id="1.10.443.10">
    <property type="entry name" value="Intergrase catalytic core"/>
    <property type="match status" value="1"/>
</dbReference>
<dbReference type="EMBL" id="JANURU010000016">
    <property type="protein sequence ID" value="MDL0147469.1"/>
    <property type="molecule type" value="Genomic_DNA"/>
</dbReference>
<dbReference type="PANTHER" id="PTHR30349">
    <property type="entry name" value="PHAGE INTEGRASE-RELATED"/>
    <property type="match status" value="1"/>
</dbReference>
<keyword evidence="9" id="KW-1185">Reference proteome</keyword>
<proteinExistence type="inferred from homology"/>
<dbReference type="PROSITE" id="PS51900">
    <property type="entry name" value="CB"/>
    <property type="match status" value="1"/>
</dbReference>
<evidence type="ECO:0000256" key="3">
    <source>
        <dbReference type="ARBA" id="ARBA00023125"/>
    </source>
</evidence>
<dbReference type="Proteomes" id="UP001176223">
    <property type="component" value="Unassembled WGS sequence"/>
</dbReference>
<comment type="caution">
    <text evidence="8">The sequence shown here is derived from an EMBL/GenBank/DDBJ whole genome shotgun (WGS) entry which is preliminary data.</text>
</comment>
<dbReference type="InterPro" id="IPR044068">
    <property type="entry name" value="CB"/>
</dbReference>
<evidence type="ECO:0000313" key="9">
    <source>
        <dbReference type="Proteomes" id="UP001176223"/>
    </source>
</evidence>
<evidence type="ECO:0000259" key="6">
    <source>
        <dbReference type="PROSITE" id="PS51898"/>
    </source>
</evidence>
<evidence type="ECO:0000259" key="7">
    <source>
        <dbReference type="PROSITE" id="PS51900"/>
    </source>
</evidence>
<keyword evidence="4" id="KW-0233">DNA recombination</keyword>
<dbReference type="RefSeq" id="WP_270977863.1">
    <property type="nucleotide sequence ID" value="NZ_JANURU010000016.1"/>
</dbReference>
<dbReference type="InterPro" id="IPR013762">
    <property type="entry name" value="Integrase-like_cat_sf"/>
</dbReference>
<dbReference type="SUPFAM" id="SSF56349">
    <property type="entry name" value="DNA breaking-rejoining enzymes"/>
    <property type="match status" value="1"/>
</dbReference>
<evidence type="ECO:0000313" key="8">
    <source>
        <dbReference type="EMBL" id="MDL0147469.1"/>
    </source>
</evidence>
<protein>
    <submittedName>
        <fullName evidence="8">Site-specific integrase</fullName>
    </submittedName>
</protein>
<dbReference type="PANTHER" id="PTHR30349:SF64">
    <property type="entry name" value="PROPHAGE INTEGRASE INTD-RELATED"/>
    <property type="match status" value="1"/>
</dbReference>
<evidence type="ECO:0000256" key="5">
    <source>
        <dbReference type="PROSITE-ProRule" id="PRU01248"/>
    </source>
</evidence>
<reference evidence="8" key="1">
    <citation type="submission" date="2022-08" db="EMBL/GenBank/DDBJ databases">
        <authorList>
            <person name="Wang H."/>
        </authorList>
    </citation>
    <scope>NUCLEOTIDE SEQUENCE</scope>
    <source>
        <strain evidence="8">XJK33-1</strain>
    </source>
</reference>
<gene>
    <name evidence="8" type="ORF">NYG95_07605</name>
</gene>
<dbReference type="PROSITE" id="PS51898">
    <property type="entry name" value="TYR_RECOMBINASE"/>
    <property type="match status" value="1"/>
</dbReference>
<name>A0ABT7I777_9BACT</name>
<reference evidence="8" key="2">
    <citation type="journal article" date="2023" name="Microorganisms">
        <title>Isolation and Genomic Characteristics of Cat-Borne Campylobacter felis sp. nov. and Sheep-Borne Campylobacter ovis sp. nov.</title>
        <authorList>
            <person name="Wang H."/>
            <person name="Li Y."/>
            <person name="Gu Y."/>
            <person name="Zhou G."/>
            <person name="Chen X."/>
            <person name="Zhang X."/>
            <person name="Shao Z."/>
            <person name="Zhang J."/>
            <person name="Zhang M."/>
        </authorList>
    </citation>
    <scope>NUCLEOTIDE SEQUENCE</scope>
    <source>
        <strain evidence="8">XJK33-1</strain>
    </source>
</reference>
<feature type="domain" description="Core-binding (CB)" evidence="7">
    <location>
        <begin position="90"/>
        <end position="169"/>
    </location>
</feature>
<dbReference type="InterPro" id="IPR010998">
    <property type="entry name" value="Integrase_recombinase_N"/>
</dbReference>
<dbReference type="Pfam" id="PF00589">
    <property type="entry name" value="Phage_integrase"/>
    <property type="match status" value="1"/>
</dbReference>
<keyword evidence="2" id="KW-0229">DNA integration</keyword>
<accession>A0ABT7I777</accession>
<dbReference type="Gene3D" id="1.10.150.130">
    <property type="match status" value="1"/>
</dbReference>
<evidence type="ECO:0000256" key="4">
    <source>
        <dbReference type="ARBA" id="ARBA00023172"/>
    </source>
</evidence>
<feature type="domain" description="Tyr recombinase" evidence="6">
    <location>
        <begin position="194"/>
        <end position="370"/>
    </location>
</feature>
<organism evidence="8 9">
    <name type="scientific">Campylobacter felis</name>
    <dbReference type="NCBI Taxonomy" id="2974565"/>
    <lineage>
        <taxon>Bacteria</taxon>
        <taxon>Pseudomonadati</taxon>
        <taxon>Campylobacterota</taxon>
        <taxon>Epsilonproteobacteria</taxon>
        <taxon>Campylobacterales</taxon>
        <taxon>Campylobacteraceae</taxon>
        <taxon>Campylobacter</taxon>
    </lineage>
</organism>
<evidence type="ECO:0000256" key="1">
    <source>
        <dbReference type="ARBA" id="ARBA00008857"/>
    </source>
</evidence>
<dbReference type="InterPro" id="IPR050090">
    <property type="entry name" value="Tyrosine_recombinase_XerCD"/>
</dbReference>
<dbReference type="InterPro" id="IPR002104">
    <property type="entry name" value="Integrase_catalytic"/>
</dbReference>
<dbReference type="CDD" id="cd01189">
    <property type="entry name" value="INT_ICEBs1_C_like"/>
    <property type="match status" value="1"/>
</dbReference>
<dbReference type="InterPro" id="IPR011010">
    <property type="entry name" value="DNA_brk_join_enz"/>
</dbReference>
<evidence type="ECO:0000256" key="2">
    <source>
        <dbReference type="ARBA" id="ARBA00022908"/>
    </source>
</evidence>
<comment type="similarity">
    <text evidence="1">Belongs to the 'phage' integrase family.</text>
</comment>
<sequence>MRAINTYARGKMLYLDIRQNGVRERKASGVKDSKEARDFFKKNTPLILQDRANIKKIAKDFIEYENALYCEKLIKAEEKKKKLFSADLCGEFECFFNSFITHKKGTEKSYQSFKKAVIDFFEAEKLRSVKDFEKKHVVKFISFCEGKNMRNSSIKLRFNFLKRFINFCVEEGLREAINIKMPRLKIDEVELERGLKEALSYAEISLFIKNATHPLREYLSIAFFTGARTGEILGLKKSDIDFDKKEIHIKRTRISKKETNAPKNRFSYRSIDMLKVVENVMLELVKGKKDDDFIFENTACFHRLFKELLSKLNAKPMRLYETRHTFASLMLSRGEDIEWVSRRMLGHANSAMTYAKYARLINKSVKERAKFINEEDF</sequence>